<feature type="domain" description="PIH1D1/2/3 CS-like" evidence="5">
    <location>
        <begin position="256"/>
        <end position="323"/>
    </location>
</feature>
<evidence type="ECO:0000259" key="5">
    <source>
        <dbReference type="Pfam" id="PF18201"/>
    </source>
</evidence>
<dbReference type="PANTHER" id="PTHR22997:SF0">
    <property type="entry name" value="PIH1 DOMAIN-CONTAINING PROTEIN 1"/>
    <property type="match status" value="1"/>
</dbReference>
<organism evidence="6 7">
    <name type="scientific">Polyrhizophydium stewartii</name>
    <dbReference type="NCBI Taxonomy" id="2732419"/>
    <lineage>
        <taxon>Eukaryota</taxon>
        <taxon>Fungi</taxon>
        <taxon>Fungi incertae sedis</taxon>
        <taxon>Chytridiomycota</taxon>
        <taxon>Chytridiomycota incertae sedis</taxon>
        <taxon>Chytridiomycetes</taxon>
        <taxon>Rhizophydiales</taxon>
        <taxon>Rhizophydiales incertae sedis</taxon>
        <taxon>Polyrhizophydium</taxon>
    </lineage>
</organism>
<comment type="similarity">
    <text evidence="1">Belongs to the PIH1 family.</text>
</comment>
<evidence type="ECO:0000256" key="3">
    <source>
        <dbReference type="SAM" id="MobiDB-lite"/>
    </source>
</evidence>
<keyword evidence="7" id="KW-1185">Reference proteome</keyword>
<evidence type="ECO:0000313" key="7">
    <source>
        <dbReference type="Proteomes" id="UP001527925"/>
    </source>
</evidence>
<feature type="domain" description="PIH1 N-terminal" evidence="4">
    <location>
        <begin position="53"/>
        <end position="203"/>
    </location>
</feature>
<evidence type="ECO:0000256" key="2">
    <source>
        <dbReference type="ARBA" id="ARBA00040540"/>
    </source>
</evidence>
<dbReference type="InterPro" id="IPR012981">
    <property type="entry name" value="PIH1_N"/>
</dbReference>
<reference evidence="6 7" key="1">
    <citation type="submission" date="2023-09" db="EMBL/GenBank/DDBJ databases">
        <title>Pangenome analysis of Batrachochytrium dendrobatidis and related Chytrids.</title>
        <authorList>
            <person name="Yacoub M.N."/>
            <person name="Stajich J.E."/>
            <person name="James T.Y."/>
        </authorList>
    </citation>
    <scope>NUCLEOTIDE SEQUENCE [LARGE SCALE GENOMIC DNA]</scope>
    <source>
        <strain evidence="6 7">JEL0888</strain>
    </source>
</reference>
<name>A0ABR4N296_9FUNG</name>
<dbReference type="InterPro" id="IPR041442">
    <property type="entry name" value="PIH1D1/2/3_CS-like"/>
</dbReference>
<dbReference type="InterPro" id="IPR050734">
    <property type="entry name" value="PIH1/Kintoun_subfamily"/>
</dbReference>
<dbReference type="EMBL" id="JADGIZ020000044">
    <property type="protein sequence ID" value="KAL2913607.1"/>
    <property type="molecule type" value="Genomic_DNA"/>
</dbReference>
<protein>
    <recommendedName>
        <fullName evidence="2">PIH1 domain-containing protein 1</fullName>
    </recommendedName>
</protein>
<dbReference type="Proteomes" id="UP001527925">
    <property type="component" value="Unassembled WGS sequence"/>
</dbReference>
<gene>
    <name evidence="6" type="ORF">HK105_206909</name>
</gene>
<evidence type="ECO:0000313" key="6">
    <source>
        <dbReference type="EMBL" id="KAL2913607.1"/>
    </source>
</evidence>
<sequence length="342" mass="36836">MNADIAREAFAADPGLEALVQEFAERMAQQAAAAPPAQGSQLRLPADAASTGDSEFVQVDPLPGFVFKTRTTKASGDYPHGMKVFCNVCHSPDAAAPPILPEKELRLIIEASDASQYRIPMGLSPPRSDIDKGGQVCLVFDVCVNSQPLALALKNQSFKVFLVQMAIAWIDHKHNLSLSEDFTEPRMRSKGTIARQVLRKNRRPFISEVNPPKQTPSLAGTYVAASESPSTSAKAPGLGKSQDPTPEYIILCEPTADQPDYLVVRISLPAVSTVAGSFLDIEADRLIFNLKDKYHLDISLPTSINIDEAGAQFDRASRILSVTTSALRTDHALAAAAEQPSG</sequence>
<evidence type="ECO:0000259" key="4">
    <source>
        <dbReference type="Pfam" id="PF08190"/>
    </source>
</evidence>
<dbReference type="PANTHER" id="PTHR22997">
    <property type="entry name" value="PIH1 DOMAIN-CONTAINING PROTEIN 1"/>
    <property type="match status" value="1"/>
</dbReference>
<dbReference type="Pfam" id="PF08190">
    <property type="entry name" value="PIH1"/>
    <property type="match status" value="1"/>
</dbReference>
<dbReference type="Pfam" id="PF18201">
    <property type="entry name" value="PIH1_CS"/>
    <property type="match status" value="1"/>
</dbReference>
<proteinExistence type="inferred from homology"/>
<comment type="caution">
    <text evidence="6">The sequence shown here is derived from an EMBL/GenBank/DDBJ whole genome shotgun (WGS) entry which is preliminary data.</text>
</comment>
<feature type="region of interest" description="Disordered" evidence="3">
    <location>
        <begin position="208"/>
        <end position="241"/>
    </location>
</feature>
<evidence type="ECO:0000256" key="1">
    <source>
        <dbReference type="ARBA" id="ARBA00008511"/>
    </source>
</evidence>
<accession>A0ABR4N296</accession>